<dbReference type="Gene3D" id="3.40.50.150">
    <property type="entry name" value="Vaccinia Virus protein VP39"/>
    <property type="match status" value="1"/>
</dbReference>
<feature type="domain" description="Carrier" evidence="14">
    <location>
        <begin position="67"/>
        <end position="140"/>
    </location>
</feature>
<dbReference type="SUPFAM" id="SSF51735">
    <property type="entry name" value="NAD(P)-binding Rossmann-fold domains"/>
    <property type="match status" value="4"/>
</dbReference>
<dbReference type="Pfam" id="PF02801">
    <property type="entry name" value="Ketoacyl-synt_C"/>
    <property type="match status" value="5"/>
</dbReference>
<dbReference type="SMART" id="SM00825">
    <property type="entry name" value="PKS_KS"/>
    <property type="match status" value="5"/>
</dbReference>
<comment type="caution">
    <text evidence="17">The sequence shown here is derived from an EMBL/GenBank/DDBJ whole genome shotgun (WGS) entry which is preliminary data.</text>
</comment>
<evidence type="ECO:0000259" key="16">
    <source>
        <dbReference type="PROSITE" id="PS52019"/>
    </source>
</evidence>
<keyword evidence="4" id="KW-0596">Phosphopantetheine</keyword>
<dbReference type="PANTHER" id="PTHR43775">
    <property type="entry name" value="FATTY ACID SYNTHASE"/>
    <property type="match status" value="1"/>
</dbReference>
<dbReference type="FunFam" id="3.40.47.10:FF:000019">
    <property type="entry name" value="Polyketide synthase type I"/>
    <property type="match status" value="5"/>
</dbReference>
<comment type="pathway">
    <text evidence="3">Antibiotic biosynthesis.</text>
</comment>
<evidence type="ECO:0000259" key="14">
    <source>
        <dbReference type="PROSITE" id="PS50075"/>
    </source>
</evidence>
<dbReference type="PANTHER" id="PTHR43775:SF37">
    <property type="entry name" value="SI:DKEY-61P9.11"/>
    <property type="match status" value="1"/>
</dbReference>
<feature type="region of interest" description="Disordered" evidence="13">
    <location>
        <begin position="1692"/>
        <end position="1738"/>
    </location>
</feature>
<proteinExistence type="predicted"/>
<dbReference type="EMBL" id="BIXY01000006">
    <property type="protein sequence ID" value="GCF07148.1"/>
    <property type="molecule type" value="Genomic_DNA"/>
</dbReference>
<feature type="region of interest" description="C-terminal hotdog fold" evidence="11">
    <location>
        <begin position="5241"/>
        <end position="5391"/>
    </location>
</feature>
<dbReference type="Pfam" id="PF14765">
    <property type="entry name" value="PS-DH"/>
    <property type="match status" value="3"/>
</dbReference>
<dbReference type="GO" id="GO:0005737">
    <property type="term" value="C:cytoplasm"/>
    <property type="evidence" value="ECO:0007669"/>
    <property type="project" value="UniProtKB-SubCell"/>
</dbReference>
<dbReference type="GO" id="GO:0006633">
    <property type="term" value="P:fatty acid biosynthetic process"/>
    <property type="evidence" value="ECO:0007669"/>
    <property type="project" value="InterPro"/>
</dbReference>
<feature type="active site" description="Proton acceptor; for dehydratase activity" evidence="11">
    <location>
        <position position="2414"/>
    </location>
</feature>
<dbReference type="InterPro" id="IPR020806">
    <property type="entry name" value="PKS_PP-bd"/>
</dbReference>
<evidence type="ECO:0000313" key="17">
    <source>
        <dbReference type="EMBL" id="GCF07148.1"/>
    </source>
</evidence>
<sequence length="6760" mass="747774">MNHDIQLLYQQIKNKQISHEEAARHLQLLLAQKKQLPASSMTENEHTENLASTLPPAPATENRDLAEKASRYLRRLLSKVIELPAERIEIDVALEKYGIDSIMAMELTNELEQTFGPLPKTLFFEYQTIQDLTTYFLTIHHEQLRATLGPAVTQPTIARDNPRRQTAIPFQESSVQEQINHVQATSDPSTWEQGKTSPLAIAIIGLAGKYPQAENIQQFWENLAAGKDCIREIPANRWDHSLYFDEKKNIPGKTYSKWGGFLDGIENFDPLFFNISPLDAEIMDPQERLFLQCAYETLEDAGYIRPIQDNSTGNSLDHNVGVFVGVMYEEYQLYGAQEQIKGQPIALSGNSSSIANRVSYFCNFNGPSVALNTMCSSSLTAIHLACQSLQRGECKSALAGGVNVSLHPNKYLLLGQGNFASSKGRCESFGAGGDGYVPGEGVGAVLLKPLHQAIADQDHIYGVIKGTAINHGGKTNGYTVPTPNLQAALITQALKDSGINPQMVSYIEAHGTGTALGDPIEIAGLTRAFQAYTYTKQYCSIGSVKSNIGHCESAAGIAGLTKILLQMQHKLLVPSLHSTTINPNIDLASTPFFVQQELAAWQRPQFKDDAGIHEYPRIAGISSFGAGGSNAHILIEEYIPSSPVLLPLPITPENPAVIVLSARTADRLRALARQLLATLDTRTFTDDDLAALAYTLQVGREALEERLAFTVTSIQELKNTLKAFVEDKQAASDFYRGQVKQNKETLGLFTIDDELQTTIDQWVQRRKYERLLDFWTKGLTFDWNKLYGTIKPQRISLPTYPFEKKPYWRPAKDILTPLTTKNASSQLHPLLHRNTSDFSEQRFSSRFSGHEFFLRDHVVQGHKVLPGVAYLEMAHEALKQSLDLDDGATQTIISLKNVVWLRPIIVDETPVDVHISLSPEENGNIDFEIYTLPAASESTDEIIIHSQGTAILREEVNRTSVDLMALQAATQPCAISPAALYQTFADLDIHYGPTLQSITDLYTGQDYILAKLTLPASLAAEQSRFDLHPSLLDASLQATLALLLKETEDTSSLTLALPFALHELEVLQPCPPTLWAHIRFTPTSSSVQNLQQIDLDLLDESGNLCLGLRGYTSRTLPASTLAKNNPQQESSILTFIRDWQPAPQTVSTIVATHAAHAIHHLLILCETASLSPAQVTTRFPQAQSLFLQDGTSDLAQRFHGYAERTLSTVQHLLQEHPHKPLLLQLLVHTDPQSALFAGLFAMLQSAQAEYPTLNAQLIVMDTDTAATLLLDRLEHDSLQPWQNHLRYQGDQRLLATWRNASSTLSSSPLPWREKGIYLITGGLGGLGFLFAQEIIRQAPQATLILLGRSALTDTQQAQLQSLAIGGAHIDYQQVDVANTQNIHTLVQNIVQRYGGLHGILHSAGVLRDSFVLKKTTQELHEVLAPKVDGVINLDEASKELQLDFFVLFSSLAAVLGNAGQSDYATANAFMDAYASYRTDLVAQGQRQGRTLSLNWPLWEEGGMQVTETTRRLLLRTMGMLPLHTASGMQAFYHSLQMDNTQALVIEGYAEQIKAHLSTLLAPDTVPMASIPPATQPEVPSTIQTHQDEIPEANDLTDRLQHALIQMVSKLFKVSAQELDIHAELSDYGFDSIALTQFANALNHDFDLYLTPTIFFECPTLHHLTKYLLEHHQAAMSAKLGSSIPTSARQQYDGLDQKENSSNHAAKEDHEISTSPAPHVRKRAKGRLTRRGELPLSQLNEPSVTKPLAEAIAIVGISGTFPQAGDLNAYWHNLLEGKDCISEIPRSRWDWRDYYGNPVQETNKTNVTQAGIIDGIDEFDPLFFKISPQEAELMDPQQRLLMTYVWKMLEDAGYTAQHLAGSDTGLFVGTGSSGYYELITQANRGIEGYSSTALIPSMGPSRMSYFLNWHGPSEAIETACSSSLVAIHHAVGAIERGDCTMAVAGGINTIVVPDLHISLSKAGMLCADGHCKPFSALANGYVRGEGVGMLLLKKVKDAEADGDHIYGIIRSTAMNHGGHANSLTAPNPEAQAELLISAYTRAGIDPRTIGYIEAHGTGTPLGDPIEINGLKSAFKKLYQATGSSEITDVHCGLGSVKSNIGHLELAAGVAGVIKVLLQMKHQTLVKSLHCEQVNPYIQLDGSPFYLVREKLPWKALKDEQGNELPRRAGVSSFGFGGVNAHVVIEEYRPPVRAKLTTTAPENPALIVLSARDEPRLKEYAHQLLTYLEEEEETHSFSRLAEIAYTLQVGREAMEERLALLVHSLPELQTELHNWLQGQQTQFALYRGQVKNHKDAASLLSSDDDLQEAMQETVKKWLQRRQYGKLLEWWVRGLKLDWNQLYGPQRPARISLPTYPFAREHYWVSPPASQLPAPKAQTTGQLAPVIHPLVQQNISDFFGQRFRTTLTGQEFFLRDHIVQQQRILPAVAYLEMAYAAITEALQLPHHAPLRLSQIVWLRPISVGEQAISLQIELELLENTLVAFKITDQNTEPTIFCQGNATILDVTQLPSPLDISRQQQQCQHSSLSAQQYYEQFSNLGIAYGPTLQALKQVTVGDGQALARLALPASVLENARQYTLHPSFLDSAFQAALSLAQQTQTQTGAEAYLPFELQELEIFTPTPVQGWAWIRARQAQLASHQFDLELCDEQGQICIGLRGLTLRPSLSSATPHLEAAPSLPHTGTIKLTPIWDAQPLEQGPVWPLQSAHVALIGVTPEQQQTLKNFHPNARILPIEADASIEDLSAYLLEMPHFEHIFWVAPERSHSDPDSNELITTQNTGVMHCFRFIKALLQTGYATKALGWTVLTQQTYSPSITDKIMPTHAALYGLLGSLAKEYPHWQLRLVDLPAGANWPFDQLWRLPADPQGNGWLYHHQQWYRQRLMPLATASATDNIHAYRTGGVYVVIGGAGGIGTAWTDYMLRHYQAQVIWIGRRNKTTIIQERLQYLAQLGPAPEYITADASDEQALTRAYKQIKERYGQIHGVIHAAITLHDQSLQKMDEESFRTVLTAKVDVSVRLAQVFQQEHLDFVLFFSSFNAFARLAGQSNYAAGCTFVQAFTECLRQDWSHTAVKVINWGYWGSIGIVSTQEYRERMAQAGLGSIEPAEAMMVLEELLSSPINQYVHLKATQPQATATIDWNDQLTTVSTTQMSLIKYLPARLPDLSQSFAQLQRDLTPPAQRLDTLLGRLLMAQLQTTGWFSNTPVTLESLKTRPGFPLLYDRWLSETIEQLAQKQHLHYNRQTATITDPITVDSQSVWQEWEEQKALWSKDLGLQAQITLVETALRALPDILNGHIPATDVLFPHSSMHLVESLYKHNQLADFFNKLLAEAVLAYLTTRIEQNGQTRLRILEIGAGTGGSSALIFEKLRPYQSYIQEYCYTDISQAFLWHAEQAYGPQYPYLTYQLFDIEASPAEQGMALGTYDLVIAANVLHATHNMRQTVRHAKSLLQGNGLLLLNELSQKSLFLHLTFGLLEGWWRYEDPELRMSGSPTLTLEGWKEVLYSEGFDNIYAVTRGLPDVSQQVLVAESNGVIRQRQLPAQALDAHTAPQPVQPSPMPIITHIGSEEELRQQSTAYFKTAVAEVLKLPVSTIDEDAPLANYGLDSILVVQLTERLRRVIPSISSTVFFEYTTVSALVDHFLQVEHEALRQLSISTPSTPSPVTPAVHPTRSPATMTPTKRFLNQPVPAASQPAPDTTNANEPIAIVGLAGRYPGAPDLDTFWQNLLAGRSAISEIPAERWKWQDYFEPTRGKSGSHYTRWGGFLSEIDTFDPTFFGLSPQEARLMDPQERLFLEAAYACIQDAGYTPEQLDTQQQVGIFVGVMNSNYPSGARYWSIANRISYLLNFHGPSIAVDSACSASLTAIHLACESLRNGDCACALVGGVNLIVDPVHYLRLSEAGMLSASEQCRSFGEEADGFVDSEGVGAILLKPLTSALADGDHIYGLIKATAISHSGKTHGYTVPSPQAEAQVIAKALQRANVPARSISYLEAHGSGTALGDAIEIAGLSRAYAEQTTDTQYCSLGSVKSNIGHAESASGMAGLTKILLQFKHQQLVPSLHAHAPNHHINFKTTPFVLQKETAPWTQPYLELDGKFQHVPRRAGLSSFGAGGANAHLIVEEYISNQPTNPMIISPQQPALLVLSAKTELQLREIAQQLLSFLQEHRYTQSDLPAIAYTLQVGREALEERLALQVTTLSDIQTGLDAWLEGQDKVPNLYRGQSKHAKEAAAQFVSLAEQDQTIGTWIQTKNYAQLLQWWVQGQHLDWNRLYSPTFSRPRRISLPTYPFAREHYWLTVPKTSDMVKSTTSEPVASESKKTHLDAALNQAGQELPTAPLARKQDTNTYALISHTETKDLQEQVQVILIQTLSMLFKVSDEDIDPQAELGDYGFDSITFVQFTDELNKILQLDLTPPVLFEYTTLHSLTAYLMDNYYETLLTAVSTRQSTAASTEPAIKIEPERSAPDLSASDAIRQTVVEESPDHEAIAIVGMSGSFPMAKDLDMYWQNLREGKDCISEIPPSRWDWQALYGDPAREANKTNIKWGGFIDGVAEFDPLFFGISPREAELMDPQQRLLMTYAWKAIEDAGIAASSLAGSQTGIFVGTSVSGYSGLLAQAYLPTDNYSSTSFVPSIGPNRMSFFLNIHGPSEPVETACSSSLVAIHHAMDAMANGSCEMAIVGGVNTIVTPDGHISFSKAGMLAPDGRCKTFSAQADGYVRSEGVGMLVLKKLSAAERDGNHIYGLLRSAAENHGGRASTLTAPNPKAEADVLVSAYTRAGIDPGTVTYIETHGTGTELGDPIEINGLKAAFKELYRANTQTQMPVAYCGLGSVKSNIGHAELAAGIAGVIKVLLQLKHKTLVKTLHCETVNPYIQLKGSPFYLVQETQPWVALTDQNGHELPRRAGVSSFGFGGVNAHVVIEEYRPAIVPTRELPTPSEPVCIVLSAKNKERLHEQAEQLLTFIQQPTSPEAINLTSIAFTLQVGRTALEERLAFTTNSLTDLTEKLTQYIQGLDSKDLYQGRIKRAKELLHGFSSEEALQEMIEHCLHQREYEPLLDLWTKGLTLDWNRFYHEPKPARISLPTYPFARDQYWVPANKPGTSNGETTGWLHPLLQQNTSDFTEQRFSSRFSGNEFFLHDHLIQGHKVLPAAAYLEMAHAAISQTLGPDTEQEQSSIVLSDVHWRRPITVDEGPITVHISLTPIEDNSITFTIYTGSPESTSDRIIHCEGKSTRRKRTAQTSLSLPELQTICNQDEISRDQLYAAFHAVGIDYGARQQAVQTITPGTDQALARLALPENMSASQFSFVMHPSLLDAALQATIVLQIDPNQSDQPMAPALPFALHEIEILHQWSSSLWAFIRRAPDSTTDQELQLDLDLFDEAGTLCARLRGYTTRMQTNTSHPQQADPATLLLLPEWQPAPLTTTSTVFSSPPEQHLLILCEPAILSAELIENRFPQAKTLILHDQIPDLAQRFHNYATHILHTIQNVYQEYPHQALLVQLVGYASPPSSLFSGLFALLQTARIEYPDLIPQLLMVDSNISATGLLDLLEHDRLLPQQSHLRYQENQRLIASWREAPTATTTPPLPWKEDGIYLITGGMGGLGLIFAQEIARRAPQATLLLIGRSALTDTQQAQLQNLATSVAHAGYQQVDVTDTAAVHTLIGDIVRRFGRLHGILHSAGVLRDSVILKKTAQELDEVLAPKVDGVINLDEASKDLALDFFLLFSSLTAITGNAGQGDYAAANAFLDSYADYRAGLVKQGQRQGRTLALNWPLWEEGGMHVTESARAMLKKEMGLLPMPTSSGINALYTALALDAHQVAVLWGERQRLQSALLDAPSANTGEKTEPAIQQTTAHPDSSSSLRAKTLHYIRQLLSSVAGLPLHTIEADAPLEQYGIDSLMILDLNRQLASAFGPLSKTLFFEYQTLDALSDYFLINHLERLKQLIGASASESSPATQPANRATKAPALAEHTRFSTQPVASQIKPQKEQLALDIAIIGVAGRYPQAQDLQQFWHNLAEGKDCITEIPRERWDYHLYYDEDKNKAGKTYSKWGGFIEGIDQFDPLFFNISPREAEIMDPQERLFLQCAYATLEDAGYTRDAVARRQQQGMGSNVGVYVGVMYEEYQLYGAQEQVRGRSIAIPGSPSTIANRVSYFCNFSGPSVAIDTMCSSSLTAIHLACGALLRGECTLALAGGVNVSLHPNKYLNLAQGKFVSSKGRCESFGAGGDGYVPGEGVGAILLKPLAAARADGDHIYGIIKGTAVNHGGKTNGYTVPNPNAQASVINRALTEAQIDPRTISYIEAHGTGTFLGDPIEIAGLTKTFQAQTQERQFCAIGSVKSNIGHCESAAGIAGVTKVLLQMKHRQLVPSLHTEELNPNIDFSQTPFTVQQQLTPWHRPTIQTNTISQEYPRRAGISAFGAGGSNAHIIIEEYVPEMSPAQSIEQPQSPALIVLSAKNTTRLKEQAQRLLATISEQPFSQNDITNIAYTLQVGREAMDARLAFLVHTLAELKEQLQKYVAGTDSTGPWYQGQARRNHETFSLFATDEELRDAIEKWIQKGKYDKILQVWVNGLALDWNKLYAVKPQRISLPGYPFARERYWIPTMNIHNPANGAIGIDFTGQPLYNESQPDQSTHITETVTPSSEAFTSTIRNLQQRLKNTIKPLQLAVASEGPTPAIKQQELQQWLQNALMRTISGLLIVDLEHIDIHMELKEYGFDQLTLATLRDKLNHEYQLELSPTIFFDYPTVSTLAHYLINTYEDRLVPYFQRMTPIEA</sequence>
<evidence type="ECO:0000256" key="1">
    <source>
        <dbReference type="ARBA" id="ARBA00001957"/>
    </source>
</evidence>
<comment type="cofactor">
    <cofactor evidence="1">
        <name>pantetheine 4'-phosphate</name>
        <dbReference type="ChEBI" id="CHEBI:47942"/>
    </cofactor>
</comment>
<feature type="compositionally biased region" description="Basic and acidic residues" evidence="13">
    <location>
        <begin position="1694"/>
        <end position="1711"/>
    </location>
</feature>
<dbReference type="SMART" id="SM01294">
    <property type="entry name" value="PKS_PP_betabranch"/>
    <property type="match status" value="1"/>
</dbReference>
<dbReference type="InterPro" id="IPR014030">
    <property type="entry name" value="Ketoacyl_synth_N"/>
</dbReference>
<dbReference type="InterPro" id="IPR029063">
    <property type="entry name" value="SAM-dependent_MTases_sf"/>
</dbReference>
<dbReference type="Pfam" id="PF08659">
    <property type="entry name" value="KR"/>
    <property type="match status" value="3"/>
</dbReference>
<dbReference type="SUPFAM" id="SSF53901">
    <property type="entry name" value="Thiolase-like"/>
    <property type="match status" value="5"/>
</dbReference>
<feature type="region of interest" description="N-terminal hotdog fold" evidence="11">
    <location>
        <begin position="5100"/>
        <end position="5227"/>
    </location>
</feature>
<evidence type="ECO:0000256" key="12">
    <source>
        <dbReference type="SAM" id="Coils"/>
    </source>
</evidence>
<evidence type="ECO:0000256" key="13">
    <source>
        <dbReference type="SAM" id="MobiDB-lite"/>
    </source>
</evidence>
<dbReference type="GO" id="GO:0031177">
    <property type="term" value="F:phosphopantetheine binding"/>
    <property type="evidence" value="ECO:0007669"/>
    <property type="project" value="InterPro"/>
</dbReference>
<evidence type="ECO:0000256" key="5">
    <source>
        <dbReference type="ARBA" id="ARBA00022490"/>
    </source>
</evidence>
<feature type="region of interest" description="Disordered" evidence="13">
    <location>
        <begin position="37"/>
        <end position="62"/>
    </location>
</feature>
<dbReference type="GO" id="GO:0005886">
    <property type="term" value="C:plasma membrane"/>
    <property type="evidence" value="ECO:0007669"/>
    <property type="project" value="TreeGrafter"/>
</dbReference>
<feature type="domain" description="Ketosynthase family 3 (KS3)" evidence="15">
    <location>
        <begin position="198"/>
        <end position="637"/>
    </location>
</feature>
<evidence type="ECO:0000256" key="2">
    <source>
        <dbReference type="ARBA" id="ARBA00004496"/>
    </source>
</evidence>
<feature type="domain" description="PKS/mFAS DH" evidence="16">
    <location>
        <begin position="828"/>
        <end position="1122"/>
    </location>
</feature>
<feature type="domain" description="Carrier" evidence="14">
    <location>
        <begin position="4347"/>
        <end position="4425"/>
    </location>
</feature>
<keyword evidence="7" id="KW-0808">Transferase</keyword>
<evidence type="ECO:0000259" key="15">
    <source>
        <dbReference type="PROSITE" id="PS52004"/>
    </source>
</evidence>
<dbReference type="SUPFAM" id="SSF47336">
    <property type="entry name" value="ACP-like"/>
    <property type="match status" value="6"/>
</dbReference>
<dbReference type="Pfam" id="PF08242">
    <property type="entry name" value="Methyltransf_12"/>
    <property type="match status" value="1"/>
</dbReference>
<evidence type="ECO:0000256" key="11">
    <source>
        <dbReference type="PROSITE-ProRule" id="PRU01363"/>
    </source>
</evidence>
<feature type="domain" description="Carrier" evidence="14">
    <location>
        <begin position="3566"/>
        <end position="3639"/>
    </location>
</feature>
<evidence type="ECO:0000256" key="8">
    <source>
        <dbReference type="ARBA" id="ARBA00022737"/>
    </source>
</evidence>
<dbReference type="Pfam" id="PF22336">
    <property type="entry name" value="RhiE-like_linker"/>
    <property type="match status" value="5"/>
</dbReference>
<comment type="subcellular location">
    <subcellularLocation>
        <location evidence="2">Cytoplasm</location>
    </subcellularLocation>
</comment>
<feature type="domain" description="Carrier" evidence="14">
    <location>
        <begin position="6667"/>
        <end position="6744"/>
    </location>
</feature>
<feature type="domain" description="Carrier" evidence="14">
    <location>
        <begin position="1594"/>
        <end position="1671"/>
    </location>
</feature>
<dbReference type="SUPFAM" id="SSF53335">
    <property type="entry name" value="S-adenosyl-L-methionine-dependent methyltransferases"/>
    <property type="match status" value="1"/>
</dbReference>
<feature type="domain" description="Ketosynthase family 3 (KS3)" evidence="15">
    <location>
        <begin position="3695"/>
        <end position="4114"/>
    </location>
</feature>
<feature type="active site" description="Proton donor; for dehydratase activity" evidence="11">
    <location>
        <position position="2582"/>
    </location>
</feature>
<evidence type="ECO:0000256" key="4">
    <source>
        <dbReference type="ARBA" id="ARBA00022450"/>
    </source>
</evidence>
<accession>A0A5A5T6Z2</accession>
<dbReference type="InterPro" id="IPR049900">
    <property type="entry name" value="PKS_mFAS_DH"/>
</dbReference>
<evidence type="ECO:0008006" key="19">
    <source>
        <dbReference type="Google" id="ProtNLM"/>
    </source>
</evidence>
<dbReference type="InterPro" id="IPR020841">
    <property type="entry name" value="PKS_Beta-ketoAc_synthase_dom"/>
</dbReference>
<feature type="domain" description="Ketosynthase family 3 (KS3)" evidence="15">
    <location>
        <begin position="1748"/>
        <end position="2185"/>
    </location>
</feature>
<keyword evidence="18" id="KW-1185">Reference proteome</keyword>
<feature type="domain" description="Ketosynthase family 3 (KS3)" evidence="15">
    <location>
        <begin position="4475"/>
        <end position="4912"/>
    </location>
</feature>
<evidence type="ECO:0000256" key="3">
    <source>
        <dbReference type="ARBA" id="ARBA00004792"/>
    </source>
</evidence>
<dbReference type="CDD" id="cd00833">
    <property type="entry name" value="PKS"/>
    <property type="match status" value="5"/>
</dbReference>
<dbReference type="CDD" id="cd02440">
    <property type="entry name" value="AdoMet_MTases"/>
    <property type="match status" value="1"/>
</dbReference>
<feature type="coiled-coil region" evidence="12">
    <location>
        <begin position="6441"/>
        <end position="6499"/>
    </location>
</feature>
<dbReference type="Gene3D" id="3.40.47.10">
    <property type="match status" value="5"/>
</dbReference>
<dbReference type="InterPro" id="IPR036291">
    <property type="entry name" value="NAD(P)-bd_dom_sf"/>
</dbReference>
<feature type="active site" description="Proton donor; for dehydratase activity" evidence="11">
    <location>
        <position position="5303"/>
    </location>
</feature>
<feature type="region of interest" description="N-terminal hotdog fold" evidence="11">
    <location>
        <begin position="2385"/>
        <end position="2505"/>
    </location>
</feature>
<dbReference type="PROSITE" id="PS00012">
    <property type="entry name" value="PHOSPHOPANTETHEINE"/>
    <property type="match status" value="1"/>
</dbReference>
<dbReference type="InterPro" id="IPR018201">
    <property type="entry name" value="Ketoacyl_synth_AS"/>
</dbReference>
<feature type="region of interest" description="C-terminal hotdog fold" evidence="11">
    <location>
        <begin position="2520"/>
        <end position="2667"/>
    </location>
</feature>
<dbReference type="InterPro" id="IPR057326">
    <property type="entry name" value="KR_dom"/>
</dbReference>
<dbReference type="InterPro" id="IPR036736">
    <property type="entry name" value="ACP-like_sf"/>
</dbReference>
<dbReference type="InterPro" id="IPR050091">
    <property type="entry name" value="PKS_NRPS_Biosynth_Enz"/>
</dbReference>
<dbReference type="PROSITE" id="PS52019">
    <property type="entry name" value="PKS_MFAS_DH"/>
    <property type="match status" value="3"/>
</dbReference>
<dbReference type="InterPro" id="IPR049551">
    <property type="entry name" value="PKS_DH_C"/>
</dbReference>
<dbReference type="Pfam" id="PF00550">
    <property type="entry name" value="PP-binding"/>
    <property type="match status" value="6"/>
</dbReference>
<feature type="region of interest" description="Disordered" evidence="13">
    <location>
        <begin position="3649"/>
        <end position="3669"/>
    </location>
</feature>
<dbReference type="InterPro" id="IPR006162">
    <property type="entry name" value="Ppantetheine_attach_site"/>
</dbReference>
<dbReference type="FunFam" id="1.10.1200.10:FF:000019">
    <property type="entry name" value="Phenolpthiocerol synthesis type-I polyketide synthase PPSA"/>
    <property type="match status" value="1"/>
</dbReference>
<dbReference type="InterPro" id="IPR013968">
    <property type="entry name" value="PKS_KR"/>
</dbReference>
<dbReference type="CDD" id="cd08953">
    <property type="entry name" value="KR_2_SDR_x"/>
    <property type="match status" value="3"/>
</dbReference>
<dbReference type="GO" id="GO:0004315">
    <property type="term" value="F:3-oxoacyl-[acyl-carrier-protein] synthase activity"/>
    <property type="evidence" value="ECO:0007669"/>
    <property type="project" value="InterPro"/>
</dbReference>
<feature type="domain" description="Carrier" evidence="14">
    <location>
        <begin position="5848"/>
        <end position="5924"/>
    </location>
</feature>
<dbReference type="InterPro" id="IPR020807">
    <property type="entry name" value="PKS_DH"/>
</dbReference>
<dbReference type="Proteomes" id="UP000322530">
    <property type="component" value="Unassembled WGS sequence"/>
</dbReference>
<dbReference type="PROSITE" id="PS50075">
    <property type="entry name" value="CARRIER"/>
    <property type="match status" value="6"/>
</dbReference>
<protein>
    <recommendedName>
        <fullName evidence="19">Polyketide synthase</fullName>
    </recommendedName>
</protein>
<feature type="compositionally biased region" description="Basic residues" evidence="13">
    <location>
        <begin position="1718"/>
        <end position="1728"/>
    </location>
</feature>
<keyword evidence="12" id="KW-0175">Coiled coil</keyword>
<feature type="domain" description="Ketosynthase family 3 (KS3)" evidence="15">
    <location>
        <begin position="5978"/>
        <end position="6417"/>
    </location>
</feature>
<dbReference type="InterPro" id="IPR014031">
    <property type="entry name" value="Ketoacyl_synth_C"/>
</dbReference>
<feature type="region of interest" description="C-terminal hotdog fold" evidence="11">
    <location>
        <begin position="971"/>
        <end position="1122"/>
    </location>
</feature>
<dbReference type="Gene3D" id="3.40.50.720">
    <property type="entry name" value="NAD(P)-binding Rossmann-like Domain"/>
    <property type="match status" value="3"/>
</dbReference>
<feature type="region of interest" description="N-terminal hotdog fold" evidence="11">
    <location>
        <begin position="828"/>
        <end position="957"/>
    </location>
</feature>
<evidence type="ECO:0000256" key="7">
    <source>
        <dbReference type="ARBA" id="ARBA00022679"/>
    </source>
</evidence>
<evidence type="ECO:0000256" key="9">
    <source>
        <dbReference type="ARBA" id="ARBA00022857"/>
    </source>
</evidence>
<dbReference type="GO" id="GO:0071770">
    <property type="term" value="P:DIM/DIP cell wall layer assembly"/>
    <property type="evidence" value="ECO:0007669"/>
    <property type="project" value="TreeGrafter"/>
</dbReference>
<feature type="domain" description="PKS/mFAS DH" evidence="16">
    <location>
        <begin position="5100"/>
        <end position="5391"/>
    </location>
</feature>
<dbReference type="Pfam" id="PF21089">
    <property type="entry name" value="PKS_DH_N"/>
    <property type="match status" value="3"/>
</dbReference>
<dbReference type="Gene3D" id="1.10.1240.100">
    <property type="match status" value="5"/>
</dbReference>
<dbReference type="InterPro" id="IPR009081">
    <property type="entry name" value="PP-bd_ACP"/>
</dbReference>
<gene>
    <name evidence="17" type="ORF">KDI_07120</name>
</gene>
<organism evidence="17 18">
    <name type="scientific">Dictyobacter arantiisoli</name>
    <dbReference type="NCBI Taxonomy" id="2014874"/>
    <lineage>
        <taxon>Bacteria</taxon>
        <taxon>Bacillati</taxon>
        <taxon>Chloroflexota</taxon>
        <taxon>Ktedonobacteria</taxon>
        <taxon>Ktedonobacterales</taxon>
        <taxon>Dictyobacteraceae</taxon>
        <taxon>Dictyobacter</taxon>
    </lineage>
</organism>
<dbReference type="PROSITE" id="PS52004">
    <property type="entry name" value="KS3_2"/>
    <property type="match status" value="5"/>
</dbReference>
<dbReference type="GO" id="GO:0004312">
    <property type="term" value="F:fatty acid synthase activity"/>
    <property type="evidence" value="ECO:0007669"/>
    <property type="project" value="TreeGrafter"/>
</dbReference>
<feature type="domain" description="PKS/mFAS DH" evidence="16">
    <location>
        <begin position="2385"/>
        <end position="2667"/>
    </location>
</feature>
<keyword evidence="6" id="KW-0597">Phosphoprotein</keyword>
<feature type="region of interest" description="Disordered" evidence="13">
    <location>
        <begin position="5825"/>
        <end position="5846"/>
    </location>
</feature>
<dbReference type="InterPro" id="IPR013217">
    <property type="entry name" value="Methyltransf_12"/>
</dbReference>
<dbReference type="InterPro" id="IPR016039">
    <property type="entry name" value="Thiolase-like"/>
</dbReference>
<dbReference type="Pfam" id="PF00109">
    <property type="entry name" value="ketoacyl-synt"/>
    <property type="match status" value="5"/>
</dbReference>
<dbReference type="InterPro" id="IPR054514">
    <property type="entry name" value="RhiE-like_linker"/>
</dbReference>
<dbReference type="InterPro" id="IPR042104">
    <property type="entry name" value="PKS_dehydratase_sf"/>
</dbReference>
<dbReference type="SMART" id="SM00826">
    <property type="entry name" value="PKS_DH"/>
    <property type="match status" value="3"/>
</dbReference>
<feature type="active site" description="Proton donor; for dehydratase activity" evidence="11">
    <location>
        <position position="1033"/>
    </location>
</feature>
<dbReference type="Gene3D" id="1.10.1200.10">
    <property type="entry name" value="ACP-like"/>
    <property type="match status" value="6"/>
</dbReference>
<evidence type="ECO:0000256" key="6">
    <source>
        <dbReference type="ARBA" id="ARBA00022553"/>
    </source>
</evidence>
<keyword evidence="10" id="KW-0511">Multifunctional enzyme</keyword>
<dbReference type="SMART" id="SM00822">
    <property type="entry name" value="PKS_KR"/>
    <property type="match status" value="3"/>
</dbReference>
<evidence type="ECO:0000313" key="18">
    <source>
        <dbReference type="Proteomes" id="UP000322530"/>
    </source>
</evidence>
<feature type="active site" description="Proton acceptor; for dehydratase activity" evidence="11">
    <location>
        <position position="857"/>
    </location>
</feature>
<keyword evidence="5" id="KW-0963">Cytoplasm</keyword>
<keyword evidence="8" id="KW-0677">Repeat</keyword>
<dbReference type="Gene3D" id="3.10.129.110">
    <property type="entry name" value="Polyketide synthase dehydratase"/>
    <property type="match status" value="3"/>
</dbReference>
<name>A0A5A5T6Z2_9CHLR</name>
<dbReference type="PROSITE" id="PS00606">
    <property type="entry name" value="KS3_1"/>
    <property type="match status" value="3"/>
</dbReference>
<dbReference type="SMART" id="SM00823">
    <property type="entry name" value="PKS_PP"/>
    <property type="match status" value="6"/>
</dbReference>
<feature type="active site" description="Proton acceptor; for dehydratase activity" evidence="11">
    <location>
        <position position="5129"/>
    </location>
</feature>
<dbReference type="InterPro" id="IPR049552">
    <property type="entry name" value="PKS_DH_N"/>
</dbReference>
<evidence type="ECO:0000256" key="10">
    <source>
        <dbReference type="ARBA" id="ARBA00023268"/>
    </source>
</evidence>
<keyword evidence="9" id="KW-0521">NADP</keyword>
<reference evidence="17 18" key="1">
    <citation type="submission" date="2019-01" db="EMBL/GenBank/DDBJ databases">
        <title>Draft genome sequence of Dictyobacter sp. Uno17.</title>
        <authorList>
            <person name="Wang C.M."/>
            <person name="Zheng Y."/>
            <person name="Sakai Y."/>
            <person name="Abe K."/>
            <person name="Yokota A."/>
            <person name="Yabe S."/>
        </authorList>
    </citation>
    <scope>NUCLEOTIDE SEQUENCE [LARGE SCALE GENOMIC DNA]</scope>
    <source>
        <strain evidence="17 18">Uno17</strain>
    </source>
</reference>